<evidence type="ECO:0000256" key="1">
    <source>
        <dbReference type="ARBA" id="ARBA00001164"/>
    </source>
</evidence>
<accession>A0ABV5GNB0</accession>
<comment type="catalytic activity">
    <reaction evidence="1 9">
        <text>N-(5-phospho-beta-D-ribosyl)anthranilate = 1-(2-carboxyphenylamino)-1-deoxy-D-ribulose 5-phosphate</text>
        <dbReference type="Rhea" id="RHEA:21540"/>
        <dbReference type="ChEBI" id="CHEBI:18277"/>
        <dbReference type="ChEBI" id="CHEBI:58613"/>
        <dbReference type="EC" id="5.3.1.24"/>
    </reaction>
</comment>
<dbReference type="HAMAP" id="MF_00135">
    <property type="entry name" value="PRAI"/>
    <property type="match status" value="1"/>
</dbReference>
<evidence type="ECO:0000256" key="9">
    <source>
        <dbReference type="HAMAP-Rule" id="MF_00135"/>
    </source>
</evidence>
<keyword evidence="7 9" id="KW-0057">Aromatic amino acid biosynthesis</keyword>
<dbReference type="Pfam" id="PF00697">
    <property type="entry name" value="PRAI"/>
    <property type="match status" value="1"/>
</dbReference>
<dbReference type="InterPro" id="IPR001240">
    <property type="entry name" value="PRAI_dom"/>
</dbReference>
<dbReference type="Proteomes" id="UP001589607">
    <property type="component" value="Unassembled WGS sequence"/>
</dbReference>
<dbReference type="PANTHER" id="PTHR42894">
    <property type="entry name" value="N-(5'-PHOSPHORIBOSYL)ANTHRANILATE ISOMERASE"/>
    <property type="match status" value="1"/>
</dbReference>
<evidence type="ECO:0000313" key="12">
    <source>
        <dbReference type="Proteomes" id="UP001589607"/>
    </source>
</evidence>
<keyword evidence="12" id="KW-1185">Reference proteome</keyword>
<feature type="domain" description="N-(5'phosphoribosyl) anthranilate isomerase (PRAI)" evidence="10">
    <location>
        <begin position="7"/>
        <end position="194"/>
    </location>
</feature>
<dbReference type="EMBL" id="JBHMEY010000018">
    <property type="protein sequence ID" value="MFB9096451.1"/>
    <property type="molecule type" value="Genomic_DNA"/>
</dbReference>
<dbReference type="PANTHER" id="PTHR42894:SF1">
    <property type="entry name" value="N-(5'-PHOSPHORIBOSYL)ANTHRANILATE ISOMERASE"/>
    <property type="match status" value="1"/>
</dbReference>
<keyword evidence="8 9" id="KW-0413">Isomerase</keyword>
<organism evidence="11 12">
    <name type="scientific">Flavobacterium jumunjinense</name>
    <dbReference type="NCBI Taxonomy" id="998845"/>
    <lineage>
        <taxon>Bacteria</taxon>
        <taxon>Pseudomonadati</taxon>
        <taxon>Bacteroidota</taxon>
        <taxon>Flavobacteriia</taxon>
        <taxon>Flavobacteriales</taxon>
        <taxon>Flavobacteriaceae</taxon>
        <taxon>Flavobacterium</taxon>
    </lineage>
</organism>
<evidence type="ECO:0000259" key="10">
    <source>
        <dbReference type="Pfam" id="PF00697"/>
    </source>
</evidence>
<evidence type="ECO:0000256" key="3">
    <source>
        <dbReference type="ARBA" id="ARBA00012572"/>
    </source>
</evidence>
<dbReference type="InterPro" id="IPR013785">
    <property type="entry name" value="Aldolase_TIM"/>
</dbReference>
<evidence type="ECO:0000256" key="5">
    <source>
        <dbReference type="ARBA" id="ARBA00022605"/>
    </source>
</evidence>
<evidence type="ECO:0000256" key="4">
    <source>
        <dbReference type="ARBA" id="ARBA00022272"/>
    </source>
</evidence>
<evidence type="ECO:0000256" key="8">
    <source>
        <dbReference type="ARBA" id="ARBA00023235"/>
    </source>
</evidence>
<keyword evidence="6 9" id="KW-0822">Tryptophan biosynthesis</keyword>
<dbReference type="InterPro" id="IPR044643">
    <property type="entry name" value="TrpF_fam"/>
</dbReference>
<sequence length="201" mass="23286">MKFPDNIEEISTLKPNYLGFIFWEKSQRKYCDDSIIEIPKNIKKVGVFVNETIEVITKRVEQFSFDAIQLHGNESPTFCKSIKELNVEVIKAFSIDETFNFDNLNEYQDGVDIFLFDTKGRLPGGNGITFDWELLDNYKLEKPFFLSGGIGLTSVDAIKAFLSTDKAKYCYGVDVNSRFEKKTGYKNYSKLRRLKKLLYED</sequence>
<keyword evidence="5 9" id="KW-0028">Amino-acid biosynthesis</keyword>
<dbReference type="Gene3D" id="3.20.20.70">
    <property type="entry name" value="Aldolase class I"/>
    <property type="match status" value="1"/>
</dbReference>
<dbReference type="GO" id="GO:0016853">
    <property type="term" value="F:isomerase activity"/>
    <property type="evidence" value="ECO:0007669"/>
    <property type="project" value="UniProtKB-KW"/>
</dbReference>
<name>A0ABV5GNB0_9FLAO</name>
<dbReference type="SUPFAM" id="SSF51366">
    <property type="entry name" value="Ribulose-phoshate binding barrel"/>
    <property type="match status" value="1"/>
</dbReference>
<dbReference type="RefSeq" id="WP_236455582.1">
    <property type="nucleotide sequence ID" value="NZ_CBCSGE010000002.1"/>
</dbReference>
<comment type="pathway">
    <text evidence="2 9">Amino-acid biosynthesis; L-tryptophan biosynthesis; L-tryptophan from chorismate: step 3/5.</text>
</comment>
<dbReference type="EC" id="5.3.1.24" evidence="3 9"/>
<reference evidence="11 12" key="1">
    <citation type="submission" date="2024-09" db="EMBL/GenBank/DDBJ databases">
        <authorList>
            <person name="Sun Q."/>
            <person name="Mori K."/>
        </authorList>
    </citation>
    <scope>NUCLEOTIDE SEQUENCE [LARGE SCALE GENOMIC DNA]</scope>
    <source>
        <strain evidence="11 12">CECT 7955</strain>
    </source>
</reference>
<proteinExistence type="inferred from homology"/>
<evidence type="ECO:0000256" key="6">
    <source>
        <dbReference type="ARBA" id="ARBA00022822"/>
    </source>
</evidence>
<evidence type="ECO:0000256" key="7">
    <source>
        <dbReference type="ARBA" id="ARBA00023141"/>
    </source>
</evidence>
<dbReference type="InterPro" id="IPR011060">
    <property type="entry name" value="RibuloseP-bd_barrel"/>
</dbReference>
<comment type="caution">
    <text evidence="11">The sequence shown here is derived from an EMBL/GenBank/DDBJ whole genome shotgun (WGS) entry which is preliminary data.</text>
</comment>
<dbReference type="CDD" id="cd00405">
    <property type="entry name" value="PRAI"/>
    <property type="match status" value="1"/>
</dbReference>
<protein>
    <recommendedName>
        <fullName evidence="4 9">N-(5'-phosphoribosyl)anthranilate isomerase</fullName>
        <shortName evidence="9">PRAI</shortName>
        <ecNumber evidence="3 9">5.3.1.24</ecNumber>
    </recommendedName>
</protein>
<evidence type="ECO:0000256" key="2">
    <source>
        <dbReference type="ARBA" id="ARBA00004664"/>
    </source>
</evidence>
<gene>
    <name evidence="9" type="primary">trpF</name>
    <name evidence="11" type="ORF">ACFFVF_08000</name>
</gene>
<comment type="similarity">
    <text evidence="9">Belongs to the TrpF family.</text>
</comment>
<evidence type="ECO:0000313" key="11">
    <source>
        <dbReference type="EMBL" id="MFB9096451.1"/>
    </source>
</evidence>